<evidence type="ECO:0000313" key="9">
    <source>
        <dbReference type="Proteomes" id="UP001500058"/>
    </source>
</evidence>
<gene>
    <name evidence="8" type="ORF">GCM10010420_07940</name>
</gene>
<dbReference type="InterPro" id="IPR043135">
    <property type="entry name" value="Fur_C"/>
</dbReference>
<comment type="similarity">
    <text evidence="1">Belongs to the Fur family.</text>
</comment>
<protein>
    <submittedName>
        <fullName evidence="8">Transcriptional repressor</fullName>
    </submittedName>
</protein>
<feature type="compositionally biased region" description="Gly residues" evidence="7">
    <location>
        <begin position="163"/>
        <end position="175"/>
    </location>
</feature>
<keyword evidence="9" id="KW-1185">Reference proteome</keyword>
<keyword evidence="4" id="KW-0805">Transcription regulation</keyword>
<dbReference type="CDD" id="cd07153">
    <property type="entry name" value="Fur_like"/>
    <property type="match status" value="1"/>
</dbReference>
<feature type="compositionally biased region" description="Gly residues" evidence="7">
    <location>
        <begin position="143"/>
        <end position="154"/>
    </location>
</feature>
<evidence type="ECO:0000256" key="3">
    <source>
        <dbReference type="ARBA" id="ARBA00022833"/>
    </source>
</evidence>
<dbReference type="PANTHER" id="PTHR33202">
    <property type="entry name" value="ZINC UPTAKE REGULATION PROTEIN"/>
    <property type="match status" value="1"/>
</dbReference>
<dbReference type="Gene3D" id="1.10.10.10">
    <property type="entry name" value="Winged helix-like DNA-binding domain superfamily/Winged helix DNA-binding domain"/>
    <property type="match status" value="1"/>
</dbReference>
<evidence type="ECO:0000256" key="4">
    <source>
        <dbReference type="ARBA" id="ARBA00023015"/>
    </source>
</evidence>
<sequence length="175" mass="18947">MVSTDWQSDLRRRGYRLTPQRQLVLEAVDKLEHSTPEDILAEVRRTAGSVNISTVYRTLELLEELGLVSHAHLGHGAPTYHLADRHDHMHLVCRDCTKVIEADMSLAADFTDRLREKFGFDTDMKHFAIFGRCQSCAAERSGGDGGNAGSGRNGGHAADEEGSGGTGGSAAGTEP</sequence>
<evidence type="ECO:0000313" key="8">
    <source>
        <dbReference type="EMBL" id="GAA2387328.1"/>
    </source>
</evidence>
<keyword evidence="6" id="KW-0804">Transcription</keyword>
<proteinExistence type="inferred from homology"/>
<dbReference type="Gene3D" id="3.30.1490.190">
    <property type="match status" value="1"/>
</dbReference>
<dbReference type="RefSeq" id="WP_344629390.1">
    <property type="nucleotide sequence ID" value="NZ_BAAATJ010000002.1"/>
</dbReference>
<keyword evidence="5" id="KW-0238">DNA-binding</keyword>
<reference evidence="8 9" key="1">
    <citation type="journal article" date="2019" name="Int. J. Syst. Evol. Microbiol.">
        <title>The Global Catalogue of Microorganisms (GCM) 10K type strain sequencing project: providing services to taxonomists for standard genome sequencing and annotation.</title>
        <authorList>
            <consortium name="The Broad Institute Genomics Platform"/>
            <consortium name="The Broad Institute Genome Sequencing Center for Infectious Disease"/>
            <person name="Wu L."/>
            <person name="Ma J."/>
        </authorList>
    </citation>
    <scope>NUCLEOTIDE SEQUENCE [LARGE SCALE GENOMIC DNA]</scope>
    <source>
        <strain evidence="8 9">JCM 6921</strain>
    </source>
</reference>
<dbReference type="Pfam" id="PF01475">
    <property type="entry name" value="FUR"/>
    <property type="match status" value="1"/>
</dbReference>
<evidence type="ECO:0000256" key="7">
    <source>
        <dbReference type="SAM" id="MobiDB-lite"/>
    </source>
</evidence>
<dbReference type="InterPro" id="IPR036390">
    <property type="entry name" value="WH_DNA-bd_sf"/>
</dbReference>
<dbReference type="PANTHER" id="PTHR33202:SF7">
    <property type="entry name" value="FERRIC UPTAKE REGULATION PROTEIN"/>
    <property type="match status" value="1"/>
</dbReference>
<organism evidence="8 9">
    <name type="scientific">Streptomyces glaucosporus</name>
    <dbReference type="NCBI Taxonomy" id="284044"/>
    <lineage>
        <taxon>Bacteria</taxon>
        <taxon>Bacillati</taxon>
        <taxon>Actinomycetota</taxon>
        <taxon>Actinomycetes</taxon>
        <taxon>Kitasatosporales</taxon>
        <taxon>Streptomycetaceae</taxon>
        <taxon>Streptomyces</taxon>
    </lineage>
</organism>
<dbReference type="InterPro" id="IPR002481">
    <property type="entry name" value="FUR"/>
</dbReference>
<evidence type="ECO:0000256" key="6">
    <source>
        <dbReference type="ARBA" id="ARBA00023163"/>
    </source>
</evidence>
<evidence type="ECO:0000256" key="5">
    <source>
        <dbReference type="ARBA" id="ARBA00023125"/>
    </source>
</evidence>
<keyword evidence="2" id="KW-0678">Repressor</keyword>
<evidence type="ECO:0000256" key="2">
    <source>
        <dbReference type="ARBA" id="ARBA00022491"/>
    </source>
</evidence>
<accession>A0ABN3HSY7</accession>
<comment type="caution">
    <text evidence="8">The sequence shown here is derived from an EMBL/GenBank/DDBJ whole genome shotgun (WGS) entry which is preliminary data.</text>
</comment>
<dbReference type="Proteomes" id="UP001500058">
    <property type="component" value="Unassembled WGS sequence"/>
</dbReference>
<keyword evidence="3" id="KW-0862">Zinc</keyword>
<dbReference type="SUPFAM" id="SSF46785">
    <property type="entry name" value="Winged helix' DNA-binding domain"/>
    <property type="match status" value="1"/>
</dbReference>
<evidence type="ECO:0000256" key="1">
    <source>
        <dbReference type="ARBA" id="ARBA00007957"/>
    </source>
</evidence>
<name>A0ABN3HSY7_9ACTN</name>
<feature type="region of interest" description="Disordered" evidence="7">
    <location>
        <begin position="139"/>
        <end position="175"/>
    </location>
</feature>
<dbReference type="InterPro" id="IPR036388">
    <property type="entry name" value="WH-like_DNA-bd_sf"/>
</dbReference>
<dbReference type="EMBL" id="BAAATJ010000002">
    <property type="protein sequence ID" value="GAA2387328.1"/>
    <property type="molecule type" value="Genomic_DNA"/>
</dbReference>